<dbReference type="PANTHER" id="PTHR12295:SF30">
    <property type="entry name" value="PROTEIN FURRY"/>
    <property type="match status" value="1"/>
</dbReference>
<dbReference type="Pfam" id="PF14222">
    <property type="entry name" value="MOR2-PAG1_N"/>
    <property type="match status" value="1"/>
</dbReference>
<dbReference type="GO" id="GO:0005938">
    <property type="term" value="C:cell cortex"/>
    <property type="evidence" value="ECO:0007669"/>
    <property type="project" value="TreeGrafter"/>
</dbReference>
<sequence>MDDLVAILKRELDEFMATHASTVLAKIEDDAMDSVCLAEVRRIGSMWAVMATRNFGFTVETILQWQSARLDGSVFGRVGLWLTGNVLQTILDRPLPTTPTKAWESLVECAFKVLAEWNQVESCFTTDAPSFFTFKTVKPIKPTNDFLLQEAVHAVWKDNLGLMGRCAIDSIKQHVVDDPERASSGITKETFLNNLSAIRFRLLRPDALFDKQAQATTSFLRVLVSYTHKAQRHSLRLAALQVLGTILSRELNGLSVDGVRAYHDVIHADDWIALVQDFHTSVCKLSENKRFAVVAWQVRLCLLLLSSKEQFSQWWKDDATALMDVFNRQKGSIPFLHLVDLFLCHLVQRHLATGRRLPAATDMMEIINSIQAWCFTNSKHKVKKMRAIFAALSRISQSIATYNMDYAVENHIHHLIVDSESIFQVRQLVGLLSLQRLFQETGLLGAAAAVNLDLDSSALVAHCSTLGAVVGNVLVDCSGHFESSKRPAKTSDNNRWLGLQTFEAAIECTQVLFRHMELHFDQKLLILARCAVHNDGNLRATAAKAIKRIAIALEDTTVIRYLVEFLLRPEQSEAETALMLDELHSILLEPDLPRIQSLDGDLGPAEALALFFLCHNSHRIRQQALHLLECVRNIRKVGLKSPTINAMDVVTGIDGDLQTKFGLQPDEKESALHAGGVFHWLVLQSPPKEWLWSMSLSMLFPRVCEICPSVVDHVWSSAVDLIHQIEPDFHGTDGDDGKDSASQWRNLSILACATGIGERLEATRTLLQRQCKYLASPWLGQRISAVLAVSSTHYSVYMPLLDVLGTFQAEAFDDVSRYKGPHVASLQLALQWALSRCFRALVEHRIQMWSDSQFRQHVLRFVDKVYAALTAPRTSDGATSMMWTWWIRFEFCCIVESIVHQNNMVHLLDEDEMLVVQPSTREKWFLAALQWCSTRPQVFTAKQTTASMLLPCSRVDAQAPWQQYLLTKRAYSAMAMLLIGPPFNLSSCFSWIDACFALPNAVELQAIVASGLRLLVQSEHAAIIPQCVDRCYYHDPAASQVAKQYLDVVASVLVDLIDEFQRSSSLCELIFAALLHLHQRDNHAAIHILTALTDDSAKAAYLVETKTTPRHTQFLLCQIAPKWKERSLDVLQLMISFVAKCSTPHLQAHILSLSPSWAQQLSSMDRSLLTHLFRLTHDNLQLAALNTLWLELSRCHDYRHVRVLVEFFFSLATREKLQTATHVFKWITPSSVDVQQILGEIMRQAQAETTFATSCLAVTFLATLSFHMDDHVGAVASRWAFNILFTTLRDKSTLDEMFATIEEDCMSIIEAMIDRDALGYDSLLGMLRNYLASSSSGPDDDSTGRPTVDEYEAFLESFCLSLTPERQDAWTRTSIASILSAAHDASFCLLSYRLLRPPFDGTFCLQLTARLTAALDDPDAAPMVHEYLLTLTEMAASMPPNKLVLFPRLLWTTVSLLNDRGGSNQVTALCLLHQLVSKPTFQEPIMQDLLAAQSPSSSRDVTLEILVAVCRHLNSLESEPQVVAIVRCLLGSNVETKLHCVMYTAILLPQLVAKRMEPSKTLDARQELSYLWRLQQQHALARCFLDEMQSPWKLAPLAVGKLIMASLASPDEEKMFFDVLLGILNGQCTNLIAPTIELLHGLLQAAAPPLFWKRNAMLLATLTRILRSTDANDTSWPVLVSLLSTLMPCP</sequence>
<keyword evidence="3" id="KW-1185">Reference proteome</keyword>
<dbReference type="InterPro" id="IPR025614">
    <property type="entry name" value="Cell_morpho_N"/>
</dbReference>
<dbReference type="PANTHER" id="PTHR12295">
    <property type="entry name" value="FURRY-RELATED"/>
    <property type="match status" value="1"/>
</dbReference>
<gene>
    <name evidence="2" type="ORF">Ae201684_000572</name>
</gene>
<dbReference type="InterPro" id="IPR039867">
    <property type="entry name" value="Furry/Tao3/Mor2"/>
</dbReference>
<evidence type="ECO:0000259" key="1">
    <source>
        <dbReference type="Pfam" id="PF14222"/>
    </source>
</evidence>
<dbReference type="GO" id="GO:0030427">
    <property type="term" value="C:site of polarized growth"/>
    <property type="evidence" value="ECO:0007669"/>
    <property type="project" value="TreeGrafter"/>
</dbReference>
<reference evidence="2 3" key="1">
    <citation type="submission" date="2019-07" db="EMBL/GenBank/DDBJ databases">
        <title>Genomics analysis of Aphanomyces spp. identifies a new class of oomycete effector associated with host adaptation.</title>
        <authorList>
            <person name="Gaulin E."/>
        </authorList>
    </citation>
    <scope>NUCLEOTIDE SEQUENCE [LARGE SCALE GENOMIC DNA]</scope>
    <source>
        <strain evidence="2 3">ATCC 201684</strain>
    </source>
</reference>
<accession>A0A6G0XWA5</accession>
<dbReference type="InterPro" id="IPR016024">
    <property type="entry name" value="ARM-type_fold"/>
</dbReference>
<dbReference type="GO" id="GO:0000902">
    <property type="term" value="P:cell morphogenesis"/>
    <property type="evidence" value="ECO:0007669"/>
    <property type="project" value="InterPro"/>
</dbReference>
<dbReference type="EMBL" id="VJMJ01000003">
    <property type="protein sequence ID" value="KAF0744988.1"/>
    <property type="molecule type" value="Genomic_DNA"/>
</dbReference>
<organism evidence="2 3">
    <name type="scientific">Aphanomyces euteiches</name>
    <dbReference type="NCBI Taxonomy" id="100861"/>
    <lineage>
        <taxon>Eukaryota</taxon>
        <taxon>Sar</taxon>
        <taxon>Stramenopiles</taxon>
        <taxon>Oomycota</taxon>
        <taxon>Saprolegniomycetes</taxon>
        <taxon>Saprolegniales</taxon>
        <taxon>Verrucalvaceae</taxon>
        <taxon>Aphanomyces</taxon>
    </lineage>
</organism>
<protein>
    <recommendedName>
        <fullName evidence="1">Cell morphogenesis protein N-terminal domain-containing protein</fullName>
    </recommendedName>
</protein>
<proteinExistence type="predicted"/>
<feature type="domain" description="Cell morphogenesis protein N-terminal" evidence="1">
    <location>
        <begin position="208"/>
        <end position="419"/>
    </location>
</feature>
<evidence type="ECO:0000313" key="2">
    <source>
        <dbReference type="EMBL" id="KAF0744988.1"/>
    </source>
</evidence>
<dbReference type="Proteomes" id="UP000481153">
    <property type="component" value="Unassembled WGS sequence"/>
</dbReference>
<dbReference type="VEuPathDB" id="FungiDB:AeMF1_001826"/>
<name>A0A6G0XWA5_9STRA</name>
<dbReference type="SUPFAM" id="SSF48371">
    <property type="entry name" value="ARM repeat"/>
    <property type="match status" value="1"/>
</dbReference>
<comment type="caution">
    <text evidence="2">The sequence shown here is derived from an EMBL/GenBank/DDBJ whole genome shotgun (WGS) entry which is preliminary data.</text>
</comment>
<evidence type="ECO:0000313" key="3">
    <source>
        <dbReference type="Proteomes" id="UP000481153"/>
    </source>
</evidence>